<accession>A0ABS1JR23</accession>
<keyword evidence="3" id="KW-1185">Reference proteome</keyword>
<protein>
    <recommendedName>
        <fullName evidence="4">DUF1795 domain-containing protein</fullName>
    </recommendedName>
</protein>
<evidence type="ECO:0000313" key="2">
    <source>
        <dbReference type="EMBL" id="MBL0426715.1"/>
    </source>
</evidence>
<dbReference type="RefSeq" id="WP_201690983.1">
    <property type="nucleotide sequence ID" value="NZ_JAEQND010000008.1"/>
</dbReference>
<evidence type="ECO:0000256" key="1">
    <source>
        <dbReference type="SAM" id="MobiDB-lite"/>
    </source>
</evidence>
<organism evidence="2 3">
    <name type="scientific">Ramlibacter alkalitolerans</name>
    <dbReference type="NCBI Taxonomy" id="2039631"/>
    <lineage>
        <taxon>Bacteria</taxon>
        <taxon>Pseudomonadati</taxon>
        <taxon>Pseudomonadota</taxon>
        <taxon>Betaproteobacteria</taxon>
        <taxon>Burkholderiales</taxon>
        <taxon>Comamonadaceae</taxon>
        <taxon>Ramlibacter</taxon>
    </lineage>
</organism>
<feature type="region of interest" description="Disordered" evidence="1">
    <location>
        <begin position="1"/>
        <end position="20"/>
    </location>
</feature>
<reference evidence="2 3" key="1">
    <citation type="journal article" date="2017" name="Int. J. Syst. Evol. Microbiol.">
        <title>Ramlibacter alkalitolerans sp. nov., alkali-tolerant bacterium isolated from soil of ginseng.</title>
        <authorList>
            <person name="Lee D.H."/>
            <person name="Cha C.J."/>
        </authorList>
    </citation>
    <scope>NUCLEOTIDE SEQUENCE [LARGE SCALE GENOMIC DNA]</scope>
    <source>
        <strain evidence="2 3">KACC 19305</strain>
    </source>
</reference>
<name>A0ABS1JR23_9BURK</name>
<sequence length="169" mass="19081">MQISYKFSVPAPTPPKESRSDGIVRHTYNEFSLDLQDHWQSYPSPDPKTLNFYSDKTGAAIILSVQFFAVPDEKAEELANVCIDSRIEAHEQQFPGRVKVLTRSVRPHPGGIGWETSYSAEAEGHNLFIYVGYVTPRKVLNFQMVCNPGREEGAALFNQVMEGFRVKMP</sequence>
<comment type="caution">
    <text evidence="2">The sequence shown here is derived from an EMBL/GenBank/DDBJ whole genome shotgun (WGS) entry which is preliminary data.</text>
</comment>
<evidence type="ECO:0008006" key="4">
    <source>
        <dbReference type="Google" id="ProtNLM"/>
    </source>
</evidence>
<evidence type="ECO:0000313" key="3">
    <source>
        <dbReference type="Proteomes" id="UP000622707"/>
    </source>
</evidence>
<gene>
    <name evidence="2" type="ORF">JI746_16500</name>
</gene>
<proteinExistence type="predicted"/>
<dbReference type="Proteomes" id="UP000622707">
    <property type="component" value="Unassembled WGS sequence"/>
</dbReference>
<dbReference type="EMBL" id="JAEQND010000008">
    <property type="protein sequence ID" value="MBL0426715.1"/>
    <property type="molecule type" value="Genomic_DNA"/>
</dbReference>